<dbReference type="Pfam" id="PF13279">
    <property type="entry name" value="4HBT_2"/>
    <property type="match status" value="1"/>
</dbReference>
<dbReference type="PANTHER" id="PTHR31793">
    <property type="entry name" value="4-HYDROXYBENZOYL-COA THIOESTERASE FAMILY MEMBER"/>
    <property type="match status" value="1"/>
</dbReference>
<protein>
    <recommendedName>
        <fullName evidence="3">HotDog domain-containing protein</fullName>
    </recommendedName>
</protein>
<reference evidence="2" key="1">
    <citation type="submission" date="2016-02" db="EMBL/GenBank/DDBJ databases">
        <title>Draft genome sequence of Microdochium bolleyi, a fungal endophyte of beachgrass.</title>
        <authorList>
            <consortium name="DOE Joint Genome Institute"/>
            <person name="David A.S."/>
            <person name="May G."/>
            <person name="Haridas S."/>
            <person name="Lim J."/>
            <person name="Wang M."/>
            <person name="Labutti K."/>
            <person name="Lipzen A."/>
            <person name="Barry K."/>
            <person name="Grigoriev I.V."/>
        </authorList>
    </citation>
    <scope>NUCLEOTIDE SEQUENCE [LARGE SCALE GENOMIC DNA]</scope>
    <source>
        <strain evidence="2">J235TASD1</strain>
    </source>
</reference>
<dbReference type="InterPro" id="IPR029069">
    <property type="entry name" value="HotDog_dom_sf"/>
</dbReference>
<evidence type="ECO:0000313" key="2">
    <source>
        <dbReference type="Proteomes" id="UP000070501"/>
    </source>
</evidence>
<dbReference type="GO" id="GO:0047617">
    <property type="term" value="F:fatty acyl-CoA hydrolase activity"/>
    <property type="evidence" value="ECO:0007669"/>
    <property type="project" value="TreeGrafter"/>
</dbReference>
<dbReference type="Gene3D" id="3.10.129.10">
    <property type="entry name" value="Hotdog Thioesterase"/>
    <property type="match status" value="1"/>
</dbReference>
<name>A0A136J663_9PEZI</name>
<evidence type="ECO:0008006" key="3">
    <source>
        <dbReference type="Google" id="ProtNLM"/>
    </source>
</evidence>
<dbReference type="EMBL" id="KQ964248">
    <property type="protein sequence ID" value="KXJ92642.1"/>
    <property type="molecule type" value="Genomic_DNA"/>
</dbReference>
<dbReference type="InParanoid" id="A0A136J663"/>
<dbReference type="AlphaFoldDB" id="A0A136J663"/>
<proteinExistence type="predicted"/>
<dbReference type="OrthoDB" id="5538558at2759"/>
<keyword evidence="2" id="KW-1185">Reference proteome</keyword>
<dbReference type="SUPFAM" id="SSF54637">
    <property type="entry name" value="Thioesterase/thiol ester dehydrase-isomerase"/>
    <property type="match status" value="1"/>
</dbReference>
<accession>A0A136J663</accession>
<evidence type="ECO:0000313" key="1">
    <source>
        <dbReference type="EMBL" id="KXJ92642.1"/>
    </source>
</evidence>
<dbReference type="Proteomes" id="UP000070501">
    <property type="component" value="Unassembled WGS sequence"/>
</dbReference>
<gene>
    <name evidence="1" type="ORF">Micbo1qcDRAFT_232373</name>
</gene>
<dbReference type="PANTHER" id="PTHR31793:SF39">
    <property type="entry name" value="THIOESTERASE_THIOL ESTER DEHYDRASE-ISOMERASE"/>
    <property type="match status" value="1"/>
</dbReference>
<dbReference type="InterPro" id="IPR050563">
    <property type="entry name" value="4-hydroxybenzoyl-CoA_TE"/>
</dbReference>
<sequence length="342" mass="37378">MPVRLPAGVLRHTTKTTTTRCLSTPRHSADRRPFALAGAARAHPSCSGTRSLSTTPPQAPSGRWIEDLRARIGKCVTFGCDGEQLARTAPLLAAIAGEWRDLLAASQGFLTPGILSAEEVLEAEGDAWVGGAGDTAAATGGSGSDGSRGGKRMGLLNHAVTWGDMDSFGHVNNTVYNKWAESARVNWLRHFAALDPAHADEWRQLMTMKHVGVILQSITTKYKMPIVYPDTISVYYRLTTPFPEPTPYLKLQSLILSHRHRRVAATTDEVVVVYDYRAARKTDLPTFATPLLDRTWRLQQVAARKAAGRIAELERGVRELERATWDRDGAVEDMGGPGGDRK</sequence>
<organism evidence="1 2">
    <name type="scientific">Microdochium bolleyi</name>
    <dbReference type="NCBI Taxonomy" id="196109"/>
    <lineage>
        <taxon>Eukaryota</taxon>
        <taxon>Fungi</taxon>
        <taxon>Dikarya</taxon>
        <taxon>Ascomycota</taxon>
        <taxon>Pezizomycotina</taxon>
        <taxon>Sordariomycetes</taxon>
        <taxon>Xylariomycetidae</taxon>
        <taxon>Xylariales</taxon>
        <taxon>Microdochiaceae</taxon>
        <taxon>Microdochium</taxon>
    </lineage>
</organism>
<dbReference type="CDD" id="cd00586">
    <property type="entry name" value="4HBT"/>
    <property type="match status" value="1"/>
</dbReference>